<evidence type="ECO:0000313" key="7">
    <source>
        <dbReference type="Proteomes" id="UP001596364"/>
    </source>
</evidence>
<dbReference type="CDD" id="cd01949">
    <property type="entry name" value="GGDEF"/>
    <property type="match status" value="1"/>
</dbReference>
<organism evidence="6 7">
    <name type="scientific">Pseudobowmanella zhangzhouensis</name>
    <dbReference type="NCBI Taxonomy" id="1537679"/>
    <lineage>
        <taxon>Bacteria</taxon>
        <taxon>Pseudomonadati</taxon>
        <taxon>Pseudomonadota</taxon>
        <taxon>Gammaproteobacteria</taxon>
        <taxon>Alteromonadales</taxon>
        <taxon>Alteromonadaceae</taxon>
    </lineage>
</organism>
<dbReference type="RefSeq" id="WP_131257665.1">
    <property type="nucleotide sequence ID" value="NZ_JBHSUS010000001.1"/>
</dbReference>
<name>A0ABW1XPB2_9ALTE</name>
<gene>
    <name evidence="6" type="ORF">ACFP85_15615</name>
</gene>
<dbReference type="Gene3D" id="3.30.70.270">
    <property type="match status" value="1"/>
</dbReference>
<dbReference type="InterPro" id="IPR050469">
    <property type="entry name" value="Diguanylate_Cyclase"/>
</dbReference>
<proteinExistence type="predicted"/>
<feature type="signal peptide" evidence="4">
    <location>
        <begin position="1"/>
        <end position="17"/>
    </location>
</feature>
<dbReference type="InterPro" id="IPR029787">
    <property type="entry name" value="Nucleotide_cyclase"/>
</dbReference>
<protein>
    <recommendedName>
        <fullName evidence="1">diguanylate cyclase</fullName>
        <ecNumber evidence="1">2.7.7.65</ecNumber>
    </recommendedName>
</protein>
<feature type="chain" id="PRO_5046125185" description="diguanylate cyclase" evidence="4">
    <location>
        <begin position="18"/>
        <end position="411"/>
    </location>
</feature>
<sequence length="411" mass="46393">MRINARVMIAMCIFAFASTGKIATAASAVCGDNLPASFEPYIQQLNTAVAQAPDASNLTDCSIRVTLIPSQDASVIANIPLMVIERGQPISSVDTQPDNEQVLQQVLSQTNFRLVTNMLNWSTMNNRLSDNTRVYLTGESIALYADLTALADMTTRETLANMLRQQPLPVMQKPGSQIRLISTDQFWLSPWFWGMVVITVFLIVGYRYYLLALQSVTLDSKNYELDLKNQELTSLKDRIQKRNQELEYLSTHDSMTGLLNRPFFEQMVEREQNRAYRSGQPLSLLLLDLDHFKQINDNFGHTEGDNVLKETAALLRKHLRSVDLIARWGGEEFTILLPDTPVHIAYELAERLRQHLANLLLPPVGHITCSIGVTGFEAKEKFEKVFLRADRALYQAKETRNAVVASELETI</sequence>
<evidence type="ECO:0000256" key="1">
    <source>
        <dbReference type="ARBA" id="ARBA00012528"/>
    </source>
</evidence>
<keyword evidence="4" id="KW-0732">Signal</keyword>
<comment type="catalytic activity">
    <reaction evidence="2">
        <text>2 GTP = 3',3'-c-di-GMP + 2 diphosphate</text>
        <dbReference type="Rhea" id="RHEA:24898"/>
        <dbReference type="ChEBI" id="CHEBI:33019"/>
        <dbReference type="ChEBI" id="CHEBI:37565"/>
        <dbReference type="ChEBI" id="CHEBI:58805"/>
        <dbReference type="EC" id="2.7.7.65"/>
    </reaction>
</comment>
<dbReference type="InterPro" id="IPR043128">
    <property type="entry name" value="Rev_trsase/Diguanyl_cyclase"/>
</dbReference>
<comment type="caution">
    <text evidence="6">The sequence shown here is derived from an EMBL/GenBank/DDBJ whole genome shotgun (WGS) entry which is preliminary data.</text>
</comment>
<dbReference type="SMART" id="SM00267">
    <property type="entry name" value="GGDEF"/>
    <property type="match status" value="1"/>
</dbReference>
<evidence type="ECO:0000256" key="3">
    <source>
        <dbReference type="SAM" id="Phobius"/>
    </source>
</evidence>
<evidence type="ECO:0000256" key="2">
    <source>
        <dbReference type="ARBA" id="ARBA00034247"/>
    </source>
</evidence>
<dbReference type="Pfam" id="PF00990">
    <property type="entry name" value="GGDEF"/>
    <property type="match status" value="1"/>
</dbReference>
<accession>A0ABW1XPB2</accession>
<dbReference type="SUPFAM" id="SSF55073">
    <property type="entry name" value="Nucleotide cyclase"/>
    <property type="match status" value="1"/>
</dbReference>
<dbReference type="PANTHER" id="PTHR45138">
    <property type="entry name" value="REGULATORY COMPONENTS OF SENSORY TRANSDUCTION SYSTEM"/>
    <property type="match status" value="1"/>
</dbReference>
<reference evidence="7" key="1">
    <citation type="journal article" date="2019" name="Int. J. Syst. Evol. Microbiol.">
        <title>The Global Catalogue of Microorganisms (GCM) 10K type strain sequencing project: providing services to taxonomists for standard genome sequencing and annotation.</title>
        <authorList>
            <consortium name="The Broad Institute Genomics Platform"/>
            <consortium name="The Broad Institute Genome Sequencing Center for Infectious Disease"/>
            <person name="Wu L."/>
            <person name="Ma J."/>
        </authorList>
    </citation>
    <scope>NUCLEOTIDE SEQUENCE [LARGE SCALE GENOMIC DNA]</scope>
    <source>
        <strain evidence="7">CGMCC 1.16031</strain>
    </source>
</reference>
<evidence type="ECO:0000256" key="4">
    <source>
        <dbReference type="SAM" id="SignalP"/>
    </source>
</evidence>
<keyword evidence="7" id="KW-1185">Reference proteome</keyword>
<feature type="transmembrane region" description="Helical" evidence="3">
    <location>
        <begin position="191"/>
        <end position="211"/>
    </location>
</feature>
<dbReference type="NCBIfam" id="TIGR00254">
    <property type="entry name" value="GGDEF"/>
    <property type="match status" value="1"/>
</dbReference>
<feature type="domain" description="GGDEF" evidence="5">
    <location>
        <begin position="280"/>
        <end position="408"/>
    </location>
</feature>
<dbReference type="EMBL" id="JBHSUS010000001">
    <property type="protein sequence ID" value="MFC6441581.1"/>
    <property type="molecule type" value="Genomic_DNA"/>
</dbReference>
<dbReference type="PANTHER" id="PTHR45138:SF9">
    <property type="entry name" value="DIGUANYLATE CYCLASE DGCM-RELATED"/>
    <property type="match status" value="1"/>
</dbReference>
<evidence type="ECO:0000313" key="6">
    <source>
        <dbReference type="EMBL" id="MFC6441581.1"/>
    </source>
</evidence>
<evidence type="ECO:0000259" key="5">
    <source>
        <dbReference type="PROSITE" id="PS50887"/>
    </source>
</evidence>
<dbReference type="EC" id="2.7.7.65" evidence="1"/>
<keyword evidence="3" id="KW-0812">Transmembrane</keyword>
<dbReference type="PROSITE" id="PS50887">
    <property type="entry name" value="GGDEF"/>
    <property type="match status" value="1"/>
</dbReference>
<dbReference type="InterPro" id="IPR000160">
    <property type="entry name" value="GGDEF_dom"/>
</dbReference>
<keyword evidence="3" id="KW-1133">Transmembrane helix</keyword>
<keyword evidence="3" id="KW-0472">Membrane</keyword>
<dbReference type="Proteomes" id="UP001596364">
    <property type="component" value="Unassembled WGS sequence"/>
</dbReference>